<evidence type="ECO:0000259" key="1">
    <source>
        <dbReference type="Pfam" id="PF14200"/>
    </source>
</evidence>
<reference evidence="3" key="1">
    <citation type="journal article" date="2012" name="Science">
        <title>The Paleozoic origin of enzymatic lignin decomposition reconstructed from 31 fungal genomes.</title>
        <authorList>
            <person name="Floudas D."/>
            <person name="Binder M."/>
            <person name="Riley R."/>
            <person name="Barry K."/>
            <person name="Blanchette R.A."/>
            <person name="Henrissat B."/>
            <person name="Martinez A.T."/>
            <person name="Otillar R."/>
            <person name="Spatafora J.W."/>
            <person name="Yadav J.S."/>
            <person name="Aerts A."/>
            <person name="Benoit I."/>
            <person name="Boyd A."/>
            <person name="Carlson A."/>
            <person name="Copeland A."/>
            <person name="Coutinho P.M."/>
            <person name="de Vries R.P."/>
            <person name="Ferreira P."/>
            <person name="Findley K."/>
            <person name="Foster B."/>
            <person name="Gaskell J."/>
            <person name="Glotzer D."/>
            <person name="Gorecki P."/>
            <person name="Heitman J."/>
            <person name="Hesse C."/>
            <person name="Hori C."/>
            <person name="Igarashi K."/>
            <person name="Jurgens J.A."/>
            <person name="Kallen N."/>
            <person name="Kersten P."/>
            <person name="Kohler A."/>
            <person name="Kuees U."/>
            <person name="Kumar T.K.A."/>
            <person name="Kuo A."/>
            <person name="LaButti K."/>
            <person name="Larrondo L.F."/>
            <person name="Lindquist E."/>
            <person name="Ling A."/>
            <person name="Lombard V."/>
            <person name="Lucas S."/>
            <person name="Lundell T."/>
            <person name="Martin R."/>
            <person name="McLaughlin D.J."/>
            <person name="Morgenstern I."/>
            <person name="Morin E."/>
            <person name="Murat C."/>
            <person name="Nagy L.G."/>
            <person name="Nolan M."/>
            <person name="Ohm R.A."/>
            <person name="Patyshakuliyeva A."/>
            <person name="Rokas A."/>
            <person name="Ruiz-Duenas F.J."/>
            <person name="Sabat G."/>
            <person name="Salamov A."/>
            <person name="Samejima M."/>
            <person name="Schmutz J."/>
            <person name="Slot J.C."/>
            <person name="St John F."/>
            <person name="Stenlid J."/>
            <person name="Sun H."/>
            <person name="Sun S."/>
            <person name="Syed K."/>
            <person name="Tsang A."/>
            <person name="Wiebenga A."/>
            <person name="Young D."/>
            <person name="Pisabarro A."/>
            <person name="Eastwood D.C."/>
            <person name="Martin F."/>
            <person name="Cullen D."/>
            <person name="Grigoriev I.V."/>
            <person name="Hibbett D.S."/>
        </authorList>
    </citation>
    <scope>NUCLEOTIDE SEQUENCE [LARGE SCALE GENOMIC DNA]</scope>
    <source>
        <strain evidence="3">RWD-64-598 SS2</strain>
    </source>
</reference>
<dbReference type="SUPFAM" id="SSF50370">
    <property type="entry name" value="Ricin B-like lectins"/>
    <property type="match status" value="1"/>
</dbReference>
<dbReference type="InterPro" id="IPR000772">
    <property type="entry name" value="Ricin_B_lectin"/>
</dbReference>
<dbReference type="Pfam" id="PF14200">
    <property type="entry name" value="RicinB_lectin_2"/>
    <property type="match status" value="1"/>
</dbReference>
<gene>
    <name evidence="2" type="ORF">CONPUDRAFT_157125</name>
</gene>
<dbReference type="OMA" id="FEHETAM"/>
<dbReference type="OrthoDB" id="3228793at2759"/>
<feature type="domain" description="Ricin B lectin" evidence="1">
    <location>
        <begin position="78"/>
        <end position="159"/>
    </location>
</feature>
<dbReference type="EMBL" id="JH711583">
    <property type="protein sequence ID" value="EIW77949.1"/>
    <property type="molecule type" value="Genomic_DNA"/>
</dbReference>
<evidence type="ECO:0000313" key="3">
    <source>
        <dbReference type="Proteomes" id="UP000053558"/>
    </source>
</evidence>
<accession>A0A5M3MFA9</accession>
<dbReference type="Gene3D" id="2.80.10.50">
    <property type="match status" value="1"/>
</dbReference>
<organism evidence="2 3">
    <name type="scientific">Coniophora puteana (strain RWD-64-598)</name>
    <name type="common">Brown rot fungus</name>
    <dbReference type="NCBI Taxonomy" id="741705"/>
    <lineage>
        <taxon>Eukaryota</taxon>
        <taxon>Fungi</taxon>
        <taxon>Dikarya</taxon>
        <taxon>Basidiomycota</taxon>
        <taxon>Agaricomycotina</taxon>
        <taxon>Agaricomycetes</taxon>
        <taxon>Agaricomycetidae</taxon>
        <taxon>Boletales</taxon>
        <taxon>Coniophorineae</taxon>
        <taxon>Coniophoraceae</taxon>
        <taxon>Coniophora</taxon>
    </lineage>
</organism>
<protein>
    <submittedName>
        <fullName evidence="2">Carbohydrate-binding module family 13 protein</fullName>
    </submittedName>
</protein>
<evidence type="ECO:0000313" key="2">
    <source>
        <dbReference type="EMBL" id="EIW77949.1"/>
    </source>
</evidence>
<comment type="caution">
    <text evidence="2">The sequence shown here is derived from an EMBL/GenBank/DDBJ whole genome shotgun (WGS) entry which is preliminary data.</text>
</comment>
<keyword evidence="3" id="KW-1185">Reference proteome</keyword>
<dbReference type="RefSeq" id="XP_007772240.1">
    <property type="nucleotide sequence ID" value="XM_007774050.1"/>
</dbReference>
<dbReference type="InterPro" id="IPR035992">
    <property type="entry name" value="Ricin_B-like_lectins"/>
</dbReference>
<dbReference type="AlphaFoldDB" id="A0A5M3MFA9"/>
<dbReference type="GeneID" id="19203705"/>
<name>A0A5M3MFA9_CONPW</name>
<proteinExistence type="predicted"/>
<dbReference type="KEGG" id="cput:CONPUDRAFT_157125"/>
<dbReference type="Proteomes" id="UP000053558">
    <property type="component" value="Unassembled WGS sequence"/>
</dbReference>
<dbReference type="CDD" id="cd23422">
    <property type="entry name" value="beta-trefoil_Ricin_MPL_CNL"/>
    <property type="match status" value="1"/>
</dbReference>
<sequence>MNIADYDDSSELIIVEADQSSAHSSPVTQSSETFKFDMEGGPIHAGIYQLVQFGGETAMDLSAGDNRTLIAYGKHESDNQKWEFSPLGAGYSIKGMHSGTYLTCETVQMNATIIATPYPVSWSVENISGKQEPTVRIVWPNSPLAMTLISSSSGTRVKLASVGQTGQEWAAHRVGELSTNPQPGPGAPVVTQSTYTISSSEPAIRVNGGGNHPTIVINSRDAIPESGELVFTSTTTTVTKIDRNVRK</sequence>